<dbReference type="InterPro" id="IPR052819">
    <property type="entry name" value="Chromatin_regulatory_protein"/>
</dbReference>
<feature type="region of interest" description="Disordered" evidence="1">
    <location>
        <begin position="1"/>
        <end position="152"/>
    </location>
</feature>
<dbReference type="PANTHER" id="PTHR47636:SF1">
    <property type="entry name" value="TRANSCRIPTIONAL REGULATORY PROTEIN RCO1"/>
    <property type="match status" value="1"/>
</dbReference>
<feature type="non-terminal residue" evidence="2">
    <location>
        <position position="1"/>
    </location>
</feature>
<keyword evidence="3" id="KW-1185">Reference proteome</keyword>
<dbReference type="AlphaFoldDB" id="A0A3E2GRD3"/>
<dbReference type="OrthoDB" id="5876363at2759"/>
<evidence type="ECO:0000313" key="3">
    <source>
        <dbReference type="Proteomes" id="UP000258309"/>
    </source>
</evidence>
<dbReference type="EMBL" id="NCSJ02000642">
    <property type="protein sequence ID" value="RFU23715.1"/>
    <property type="molecule type" value="Genomic_DNA"/>
</dbReference>
<feature type="non-terminal residue" evidence="2">
    <location>
        <position position="390"/>
    </location>
</feature>
<feature type="region of interest" description="Disordered" evidence="1">
    <location>
        <begin position="254"/>
        <end position="390"/>
    </location>
</feature>
<accession>A0A3E2GRD3</accession>
<feature type="compositionally biased region" description="Low complexity" evidence="1">
    <location>
        <begin position="96"/>
        <end position="106"/>
    </location>
</feature>
<evidence type="ECO:0000313" key="2">
    <source>
        <dbReference type="EMBL" id="RFU23715.1"/>
    </source>
</evidence>
<comment type="caution">
    <text evidence="2">The sequence shown here is derived from an EMBL/GenBank/DDBJ whole genome shotgun (WGS) entry which is preliminary data.</text>
</comment>
<feature type="compositionally biased region" description="Basic and acidic residues" evidence="1">
    <location>
        <begin position="25"/>
        <end position="44"/>
    </location>
</feature>
<dbReference type="GO" id="GO:0006357">
    <property type="term" value="P:regulation of transcription by RNA polymerase II"/>
    <property type="evidence" value="ECO:0007669"/>
    <property type="project" value="TreeGrafter"/>
</dbReference>
<organism evidence="2 3">
    <name type="scientific">Scytalidium lignicola</name>
    <name type="common">Hyphomycete</name>
    <dbReference type="NCBI Taxonomy" id="5539"/>
    <lineage>
        <taxon>Eukaryota</taxon>
        <taxon>Fungi</taxon>
        <taxon>Dikarya</taxon>
        <taxon>Ascomycota</taxon>
        <taxon>Pezizomycotina</taxon>
        <taxon>Leotiomycetes</taxon>
        <taxon>Leotiomycetes incertae sedis</taxon>
        <taxon>Scytalidium</taxon>
    </lineage>
</organism>
<evidence type="ECO:0000256" key="1">
    <source>
        <dbReference type="SAM" id="MobiDB-lite"/>
    </source>
</evidence>
<feature type="compositionally biased region" description="Low complexity" evidence="1">
    <location>
        <begin position="364"/>
        <end position="374"/>
    </location>
</feature>
<feature type="compositionally biased region" description="Polar residues" evidence="1">
    <location>
        <begin position="296"/>
        <end position="316"/>
    </location>
</feature>
<dbReference type="GO" id="GO:0032221">
    <property type="term" value="C:Rpd3S complex"/>
    <property type="evidence" value="ECO:0007669"/>
    <property type="project" value="TreeGrafter"/>
</dbReference>
<name>A0A3E2GRD3_SCYLI</name>
<reference evidence="2 3" key="1">
    <citation type="submission" date="2018-05" db="EMBL/GenBank/DDBJ databases">
        <title>Draft genome sequence of Scytalidium lignicola DSM 105466, a ubiquitous saprotrophic fungus.</title>
        <authorList>
            <person name="Buettner E."/>
            <person name="Gebauer A.M."/>
            <person name="Hofrichter M."/>
            <person name="Liers C."/>
            <person name="Kellner H."/>
        </authorList>
    </citation>
    <scope>NUCLEOTIDE SEQUENCE [LARGE SCALE GENOMIC DNA]</scope>
    <source>
        <strain evidence="2 3">DSM 105466</strain>
    </source>
</reference>
<dbReference type="PANTHER" id="PTHR47636">
    <property type="entry name" value="TRANSCRIPTIONAL REGULATORY PROTEIN RCO1"/>
    <property type="match status" value="1"/>
</dbReference>
<protein>
    <submittedName>
        <fullName evidence="2">Uncharacterized protein</fullName>
    </submittedName>
</protein>
<sequence>MSYAGRPTRSRISSPFVAANASLDAPEKKAEPAERSKTFLDRWIEPPLPTPQPSFMDAGIERHGVVAQMAPLGTRPSMKTLKSTRAGGENPESGRRSSSLRRSGVSMPSTPKEAVATQEAATSTTRRRSISTKQEDVDWAPKTPVQQMGDMEGSPRLGVSGSVSLAAQMSPSPIKLQSAKGNGEREINIEKTDKVIEDAVQEAVDRRRWPTAYALRTLYDDHRSNARIVRLIEAIYEQRADEEQLKEFRTLMKHKKKEGKKDRQAEYYFNGDGSDPPPRPAITSLYYTPSKKSSSAGAATTNSELRYSIHASSASVSPRKEQEHGHTRKRRKSNSVSHPEANGHSAGSAKGKANGNRKTRGRSDSMSSTSSLSSIDEQILEGEYSTPMEA</sequence>
<dbReference type="Proteomes" id="UP000258309">
    <property type="component" value="Unassembled WGS sequence"/>
</dbReference>
<gene>
    <name evidence="2" type="ORF">B7463_g12620</name>
</gene>
<dbReference type="STRING" id="5539.A0A3E2GRD3"/>
<proteinExistence type="predicted"/>